<dbReference type="EMBL" id="ATBP01000024">
    <property type="protein sequence ID" value="ETR74055.1"/>
    <property type="molecule type" value="Genomic_DNA"/>
</dbReference>
<dbReference type="InterPro" id="IPR036188">
    <property type="entry name" value="FAD/NAD-bd_sf"/>
</dbReference>
<feature type="domain" description="FAD/NAD(P)-binding" evidence="5">
    <location>
        <begin position="1"/>
        <end position="279"/>
    </location>
</feature>
<evidence type="ECO:0000256" key="1">
    <source>
        <dbReference type="ARBA" id="ARBA00001974"/>
    </source>
</evidence>
<name>A0A1V1PH94_9BACT</name>
<dbReference type="Pfam" id="PF18267">
    <property type="entry name" value="Rubredoxin_C"/>
    <property type="match status" value="1"/>
</dbReference>
<evidence type="ECO:0000259" key="5">
    <source>
        <dbReference type="Pfam" id="PF07992"/>
    </source>
</evidence>
<dbReference type="AlphaFoldDB" id="A0A1V1PH94"/>
<keyword evidence="3" id="KW-0285">Flavoprotein</keyword>
<dbReference type="Gene3D" id="3.50.50.60">
    <property type="entry name" value="FAD/NAD(P)-binding domain"/>
    <property type="match status" value="2"/>
</dbReference>
<reference evidence="8" key="1">
    <citation type="submission" date="2012-11" db="EMBL/GenBank/DDBJ databases">
        <authorList>
            <person name="Lucero-Rivera Y.E."/>
            <person name="Tovar-Ramirez D."/>
        </authorList>
    </citation>
    <scope>NUCLEOTIDE SEQUENCE [LARGE SCALE GENOMIC DNA]</scope>
    <source>
        <strain evidence="8">Araruama</strain>
    </source>
</reference>
<evidence type="ECO:0000313" key="8">
    <source>
        <dbReference type="Proteomes" id="UP000189670"/>
    </source>
</evidence>
<accession>A0A1V1PH94</accession>
<proteinExistence type="inferred from homology"/>
<evidence type="ECO:0000256" key="2">
    <source>
        <dbReference type="ARBA" id="ARBA00006442"/>
    </source>
</evidence>
<feature type="domain" description="NADH-rubredoxin oxidoreductase C-terminal" evidence="6">
    <location>
        <begin position="320"/>
        <end position="386"/>
    </location>
</feature>
<dbReference type="PRINTS" id="PR00368">
    <property type="entry name" value="FADPNR"/>
</dbReference>
<evidence type="ECO:0000256" key="3">
    <source>
        <dbReference type="ARBA" id="ARBA00022630"/>
    </source>
</evidence>
<comment type="caution">
    <text evidence="7">The sequence shown here is derived from an EMBL/GenBank/DDBJ whole genome shotgun (WGS) entry which is preliminary data.</text>
</comment>
<dbReference type="PRINTS" id="PR00469">
    <property type="entry name" value="PNDRDTASEII"/>
</dbReference>
<sequence length="409" mass="45031">MKYIIIGNGIAGVHAAESIRRIDTCGTIQMISDETTSPYSRPMISHVLAGVTDSQKIHIRPPNFYAQLNIEPLFGKRITQIDIPKKQIHLDANTLDYDRLLIASGADPRPINAEGQDLQNIFFMRTVAQVLQIKKALLKTKRALVLGGGLVGFKAAYGLMHRGIPVTMIIGSQYPLSMQVDPTAGHLILESLRKKGLDVRVGLSVTSFEGKQTVQGAFLSDGTHLSCDLVIIGKGVLPSKAFISDNDIQTQSGILVDQHMTTNIPDIFAAGDVAQCYDIVRQSPWINAIWPEAVLQGRIAGANMAGKSLTHKGSLGRNVIRMFDLDILTAGLVNPPDNSSYIVISDHNARNRYYRKFVFNNNRLIGVVMVNNIEQGGLFVSLIVNQIPIQFPLKNFLTRTFNFGKMLKK</sequence>
<dbReference type="InterPro" id="IPR050260">
    <property type="entry name" value="FAD-bd_OxRdtase"/>
</dbReference>
<dbReference type="PANTHER" id="PTHR43429">
    <property type="entry name" value="PYRIDINE NUCLEOTIDE-DISULFIDE OXIDOREDUCTASE DOMAIN-CONTAINING"/>
    <property type="match status" value="1"/>
</dbReference>
<keyword evidence="4" id="KW-0274">FAD</keyword>
<dbReference type="Gene3D" id="3.30.390.30">
    <property type="match status" value="1"/>
</dbReference>
<comment type="similarity">
    <text evidence="2">Belongs to the FAD-dependent oxidoreductase family.</text>
</comment>
<dbReference type="InterPro" id="IPR016156">
    <property type="entry name" value="FAD/NAD-linked_Rdtase_dimer_sf"/>
</dbReference>
<dbReference type="InterPro" id="IPR041575">
    <property type="entry name" value="Rubredoxin_C"/>
</dbReference>
<gene>
    <name evidence="7" type="ORF">OMM_00489</name>
</gene>
<dbReference type="InterPro" id="IPR023753">
    <property type="entry name" value="FAD/NAD-binding_dom"/>
</dbReference>
<dbReference type="GO" id="GO:0016491">
    <property type="term" value="F:oxidoreductase activity"/>
    <property type="evidence" value="ECO:0007669"/>
    <property type="project" value="InterPro"/>
</dbReference>
<organism evidence="7 8">
    <name type="scientific">Candidatus Magnetoglobus multicellularis str. Araruama</name>
    <dbReference type="NCBI Taxonomy" id="890399"/>
    <lineage>
        <taxon>Bacteria</taxon>
        <taxon>Pseudomonadati</taxon>
        <taxon>Thermodesulfobacteriota</taxon>
        <taxon>Desulfobacteria</taxon>
        <taxon>Desulfobacterales</taxon>
        <taxon>Desulfobacteraceae</taxon>
        <taxon>Candidatus Magnetoglobus</taxon>
    </lineage>
</organism>
<dbReference type="Pfam" id="PF07992">
    <property type="entry name" value="Pyr_redox_2"/>
    <property type="match status" value="1"/>
</dbReference>
<dbReference type="PANTHER" id="PTHR43429:SF3">
    <property type="entry name" value="NITRITE REDUCTASE [NAD(P)H]"/>
    <property type="match status" value="1"/>
</dbReference>
<evidence type="ECO:0000313" key="7">
    <source>
        <dbReference type="EMBL" id="ETR74055.1"/>
    </source>
</evidence>
<dbReference type="Proteomes" id="UP000189670">
    <property type="component" value="Unassembled WGS sequence"/>
</dbReference>
<evidence type="ECO:0000256" key="4">
    <source>
        <dbReference type="ARBA" id="ARBA00022827"/>
    </source>
</evidence>
<protein>
    <submittedName>
        <fullName evidence="7">FAD-dependent pyridine nucleotide-disulfide oxidoreductase</fullName>
    </submittedName>
</protein>
<evidence type="ECO:0000259" key="6">
    <source>
        <dbReference type="Pfam" id="PF18267"/>
    </source>
</evidence>
<comment type="cofactor">
    <cofactor evidence="1">
        <name>FAD</name>
        <dbReference type="ChEBI" id="CHEBI:57692"/>
    </cofactor>
</comment>
<dbReference type="SUPFAM" id="SSF51905">
    <property type="entry name" value="FAD/NAD(P)-binding domain"/>
    <property type="match status" value="2"/>
</dbReference>